<keyword evidence="5" id="KW-1185">Reference proteome</keyword>
<evidence type="ECO:0000313" key="4">
    <source>
        <dbReference type="EMBL" id="RGE61684.1"/>
    </source>
</evidence>
<sequence>MDKKKVIFIMTDTQRTDMLGCYGYPDMKTPSLDRLAQDGIRFEKAYTTQPVCQPARSAIFTGSYPHSCAGWSNCMGLSDNVQNIGRRLTDQGIHSAYIGKWHLDGGDYFGLGRCADGWDPDYWYDMRCYLEELTEEERYLSRQTESMEKYDIKEEFTYAHRCTVRAMDFLEKNRDDSFFLVVSYDEPHGPFLCPKEFWSMYDGYEFPHKANMLDTLEDKPAHHKIWAKDTYMAAAREDFKLQPKYYLGCNSFVDYEIGKVLDAAEEYAPDAIIIYTSDHGDMLYSHSLTSKGPAMYEEITHIPLIIKGFGENRTDPHPVSHINLAPTVMDIFGLPVPKVMEGSSIYRELLDGTRTNEYVFIEFGRYEVDHDGFGGYQPVRAVYDGRYKLAVNLMTSDELYDLQEDPQELVNLINSQTEEHMEVKLRLHKALLDNMYATRDPFRGYYWENRPWHPDTAYQTWDSRLMTRQRENTEYEPVQLDYSTGLPIVNAVRLKNESEAKFAKKKP</sequence>
<dbReference type="GeneID" id="97987008"/>
<proteinExistence type="predicted"/>
<dbReference type="SUPFAM" id="SSF53649">
    <property type="entry name" value="Alkaline phosphatase-like"/>
    <property type="match status" value="1"/>
</dbReference>
<dbReference type="PANTHER" id="PTHR45953:SF1">
    <property type="entry name" value="IDURONATE 2-SULFATASE"/>
    <property type="match status" value="1"/>
</dbReference>
<dbReference type="GO" id="GO:0005737">
    <property type="term" value="C:cytoplasm"/>
    <property type="evidence" value="ECO:0007669"/>
    <property type="project" value="TreeGrafter"/>
</dbReference>
<dbReference type="InterPro" id="IPR000917">
    <property type="entry name" value="Sulfatase_N"/>
</dbReference>
<evidence type="ECO:0000256" key="1">
    <source>
        <dbReference type="ARBA" id="ARBA00022723"/>
    </source>
</evidence>
<feature type="domain" description="Sulfatase N-terminal" evidence="3">
    <location>
        <begin position="5"/>
        <end position="333"/>
    </location>
</feature>
<reference evidence="4" key="1">
    <citation type="submission" date="2018-08" db="EMBL/GenBank/DDBJ databases">
        <title>A genome reference for cultivated species of the human gut microbiota.</title>
        <authorList>
            <person name="Zou Y."/>
            <person name="Xue W."/>
            <person name="Luo G."/>
        </authorList>
    </citation>
    <scope>NUCLEOTIDE SEQUENCE [LARGE SCALE GENOMIC DNA]</scope>
    <source>
        <strain evidence="4">TF05-5AC</strain>
    </source>
</reference>
<name>A0A3E3I6S3_9FIRM</name>
<keyword evidence="2" id="KW-0378">Hydrolase</keyword>
<dbReference type="EMBL" id="QVLV01000005">
    <property type="protein sequence ID" value="RGE61684.1"/>
    <property type="molecule type" value="Genomic_DNA"/>
</dbReference>
<gene>
    <name evidence="4" type="ORF">DXC51_08975</name>
</gene>
<organism evidence="4 5">
    <name type="scientific">Eisenbergiella massiliensis</name>
    <dbReference type="NCBI Taxonomy" id="1720294"/>
    <lineage>
        <taxon>Bacteria</taxon>
        <taxon>Bacillati</taxon>
        <taxon>Bacillota</taxon>
        <taxon>Clostridia</taxon>
        <taxon>Lachnospirales</taxon>
        <taxon>Lachnospiraceae</taxon>
        <taxon>Eisenbergiella</taxon>
    </lineage>
</organism>
<comment type="caution">
    <text evidence="4">The sequence shown here is derived from an EMBL/GenBank/DDBJ whole genome shotgun (WGS) entry which is preliminary data.</text>
</comment>
<protein>
    <submittedName>
        <fullName evidence="4">DUF4976 domain-containing protein</fullName>
    </submittedName>
</protein>
<evidence type="ECO:0000259" key="3">
    <source>
        <dbReference type="Pfam" id="PF00884"/>
    </source>
</evidence>
<dbReference type="AlphaFoldDB" id="A0A3E3I6S3"/>
<dbReference type="Gene3D" id="3.40.720.10">
    <property type="entry name" value="Alkaline Phosphatase, subunit A"/>
    <property type="match status" value="1"/>
</dbReference>
<evidence type="ECO:0000256" key="2">
    <source>
        <dbReference type="ARBA" id="ARBA00022801"/>
    </source>
</evidence>
<dbReference type="InterPro" id="IPR017850">
    <property type="entry name" value="Alkaline_phosphatase_core_sf"/>
</dbReference>
<dbReference type="GO" id="GO:0046872">
    <property type="term" value="F:metal ion binding"/>
    <property type="evidence" value="ECO:0007669"/>
    <property type="project" value="UniProtKB-KW"/>
</dbReference>
<dbReference type="RefSeq" id="WP_117544315.1">
    <property type="nucleotide sequence ID" value="NZ_JBKUNB010000002.1"/>
</dbReference>
<dbReference type="PANTHER" id="PTHR45953">
    <property type="entry name" value="IDURONATE 2-SULFATASE"/>
    <property type="match status" value="1"/>
</dbReference>
<dbReference type="Proteomes" id="UP000260812">
    <property type="component" value="Unassembled WGS sequence"/>
</dbReference>
<evidence type="ECO:0000313" key="5">
    <source>
        <dbReference type="Proteomes" id="UP000260812"/>
    </source>
</evidence>
<dbReference type="Pfam" id="PF00884">
    <property type="entry name" value="Sulfatase"/>
    <property type="match status" value="1"/>
</dbReference>
<keyword evidence="1" id="KW-0479">Metal-binding</keyword>
<accession>A0A3E3I6S3</accession>
<dbReference type="GO" id="GO:0008484">
    <property type="term" value="F:sulfuric ester hydrolase activity"/>
    <property type="evidence" value="ECO:0007669"/>
    <property type="project" value="TreeGrafter"/>
</dbReference>